<gene>
    <name evidence="12" type="ORF">AZ78_4715</name>
</gene>
<dbReference type="GO" id="GO:0006633">
    <property type="term" value="P:fatty acid biosynthetic process"/>
    <property type="evidence" value="ECO:0007669"/>
    <property type="project" value="UniProtKB-KW"/>
</dbReference>
<dbReference type="SUPFAM" id="SSF50129">
    <property type="entry name" value="GroES-like"/>
    <property type="match status" value="1"/>
</dbReference>
<dbReference type="CDD" id="cd05282">
    <property type="entry name" value="ETR_like"/>
    <property type="match status" value="1"/>
</dbReference>
<dbReference type="Gene3D" id="3.40.50.720">
    <property type="entry name" value="NAD(P)-binding Rossmann-like Domain"/>
    <property type="match status" value="1"/>
</dbReference>
<dbReference type="Proteomes" id="UP000023435">
    <property type="component" value="Unassembled WGS sequence"/>
</dbReference>
<proteinExistence type="inferred from homology"/>
<evidence type="ECO:0000313" key="13">
    <source>
        <dbReference type="Proteomes" id="UP000023435"/>
    </source>
</evidence>
<feature type="domain" description="Enoyl reductase (ER)" evidence="11">
    <location>
        <begin position="15"/>
        <end position="324"/>
    </location>
</feature>
<dbReference type="Pfam" id="PF00107">
    <property type="entry name" value="ADH_zinc_N"/>
    <property type="match status" value="1"/>
</dbReference>
<keyword evidence="7" id="KW-0443">Lipid metabolism</keyword>
<sequence>MKKAQYTQRGPVPQDVIEAVEFQTPPLSAGQVLIEVLAAPINPSDVLTLTGEYGLLPPLPAVGGNEGVGRIAELGPEVTQLKVGQTVLLPIQGGSWATHMVGTAKHLIALPGGADPKQLAMITINPPTALLMLSEFVDLQPGDWVIQNAANSAVGTYLIQIAKSRGLRTINVVRRESAVEAVRAAGADVVLVDGDDLGKRAREAADKAPIKLGIDAVGGVSTQHIAQSLGEGGIVVNYGAMSGEACSISPASFVFRDVSLRGFWLSRWFQQASPARRAEVFGEIAQRVASGQLQARVQATYGLDQIKDAVAAAAAGERDGKILILPNGPV</sequence>
<evidence type="ECO:0000256" key="10">
    <source>
        <dbReference type="ARBA" id="ARBA00048843"/>
    </source>
</evidence>
<evidence type="ECO:0000256" key="2">
    <source>
        <dbReference type="ARBA" id="ARBA00022516"/>
    </source>
</evidence>
<dbReference type="InterPro" id="IPR020843">
    <property type="entry name" value="ER"/>
</dbReference>
<dbReference type="RefSeq" id="WP_036110637.1">
    <property type="nucleotide sequence ID" value="NZ_JAJA02000001.1"/>
</dbReference>
<dbReference type="Gene3D" id="3.90.180.10">
    <property type="entry name" value="Medium-chain alcohol dehydrogenases, catalytic domain"/>
    <property type="match status" value="1"/>
</dbReference>
<dbReference type="SUPFAM" id="SSF51735">
    <property type="entry name" value="NAD(P)-binding Rossmann-fold domains"/>
    <property type="match status" value="1"/>
</dbReference>
<keyword evidence="5" id="KW-0809">Transit peptide</keyword>
<dbReference type="EMBL" id="JAJA02000001">
    <property type="protein sequence ID" value="KWS07155.1"/>
    <property type="molecule type" value="Genomic_DNA"/>
</dbReference>
<dbReference type="EC" id="1.3.1.104" evidence="9"/>
<evidence type="ECO:0000256" key="9">
    <source>
        <dbReference type="ARBA" id="ARBA00038963"/>
    </source>
</evidence>
<keyword evidence="13" id="KW-1185">Reference proteome</keyword>
<evidence type="ECO:0000256" key="5">
    <source>
        <dbReference type="ARBA" id="ARBA00022946"/>
    </source>
</evidence>
<reference evidence="12 13" key="1">
    <citation type="journal article" date="2014" name="Genome Announc.">
        <title>Draft Genome Sequence of Lysobacter capsici AZ78, a Bacterium Antagonistic to Plant-Pathogenic Oomycetes.</title>
        <authorList>
            <person name="Puopolo G."/>
            <person name="Sonego P."/>
            <person name="Engelen K."/>
            <person name="Pertot I."/>
        </authorList>
    </citation>
    <scope>NUCLEOTIDE SEQUENCE [LARGE SCALE GENOMIC DNA]</scope>
    <source>
        <strain evidence="12 13">AZ78</strain>
    </source>
</reference>
<comment type="caution">
    <text evidence="12">The sequence shown here is derived from an EMBL/GenBank/DDBJ whole genome shotgun (WGS) entry which is preliminary data.</text>
</comment>
<accession>A0A108UE32</accession>
<organism evidence="12 13">
    <name type="scientific">Lysobacter capsici AZ78</name>
    <dbReference type="NCBI Taxonomy" id="1444315"/>
    <lineage>
        <taxon>Bacteria</taxon>
        <taxon>Pseudomonadati</taxon>
        <taxon>Pseudomonadota</taxon>
        <taxon>Gammaproteobacteria</taxon>
        <taxon>Lysobacterales</taxon>
        <taxon>Lysobacteraceae</taxon>
        <taxon>Lysobacter</taxon>
    </lineage>
</organism>
<keyword evidence="3" id="KW-0276">Fatty acid metabolism</keyword>
<evidence type="ECO:0000256" key="8">
    <source>
        <dbReference type="ARBA" id="ARBA00023160"/>
    </source>
</evidence>
<evidence type="ECO:0000256" key="7">
    <source>
        <dbReference type="ARBA" id="ARBA00023098"/>
    </source>
</evidence>
<dbReference type="InterPro" id="IPR036291">
    <property type="entry name" value="NAD(P)-bd_dom_sf"/>
</dbReference>
<dbReference type="OrthoDB" id="9788224at2"/>
<name>A0A108UE32_9GAMM</name>
<evidence type="ECO:0000256" key="6">
    <source>
        <dbReference type="ARBA" id="ARBA00023002"/>
    </source>
</evidence>
<evidence type="ECO:0000256" key="4">
    <source>
        <dbReference type="ARBA" id="ARBA00022857"/>
    </source>
</evidence>
<dbReference type="InterPro" id="IPR013149">
    <property type="entry name" value="ADH-like_C"/>
</dbReference>
<keyword evidence="4" id="KW-0521">NADP</keyword>
<dbReference type="GO" id="GO:0141148">
    <property type="term" value="F:enoyl-[acyl-carrier-protein] reductase (NADPH) activity"/>
    <property type="evidence" value="ECO:0007669"/>
    <property type="project" value="UniProtKB-EC"/>
</dbReference>
<evidence type="ECO:0000313" key="12">
    <source>
        <dbReference type="EMBL" id="KWS07155.1"/>
    </source>
</evidence>
<comment type="catalytic activity">
    <reaction evidence="10">
        <text>a 2,3-saturated acyl-[ACP] + NADP(+) = a (2E)-enoyl-[ACP] + NADPH + H(+)</text>
        <dbReference type="Rhea" id="RHEA:22564"/>
        <dbReference type="Rhea" id="RHEA-COMP:9925"/>
        <dbReference type="Rhea" id="RHEA-COMP:9926"/>
        <dbReference type="ChEBI" id="CHEBI:15378"/>
        <dbReference type="ChEBI" id="CHEBI:57783"/>
        <dbReference type="ChEBI" id="CHEBI:58349"/>
        <dbReference type="ChEBI" id="CHEBI:78784"/>
        <dbReference type="ChEBI" id="CHEBI:78785"/>
        <dbReference type="EC" id="1.3.1.104"/>
    </reaction>
</comment>
<protein>
    <recommendedName>
        <fullName evidence="9">enoyl-[acyl-carrier-protein] reductase</fullName>
        <ecNumber evidence="9">1.3.1.104</ecNumber>
    </recommendedName>
</protein>
<dbReference type="Pfam" id="PF08240">
    <property type="entry name" value="ADH_N"/>
    <property type="match status" value="1"/>
</dbReference>
<dbReference type="SMART" id="SM00829">
    <property type="entry name" value="PKS_ER"/>
    <property type="match status" value="1"/>
</dbReference>
<evidence type="ECO:0000256" key="1">
    <source>
        <dbReference type="ARBA" id="ARBA00010371"/>
    </source>
</evidence>
<evidence type="ECO:0000259" key="11">
    <source>
        <dbReference type="SMART" id="SM00829"/>
    </source>
</evidence>
<evidence type="ECO:0000256" key="3">
    <source>
        <dbReference type="ARBA" id="ARBA00022832"/>
    </source>
</evidence>
<dbReference type="InterPro" id="IPR011032">
    <property type="entry name" value="GroES-like_sf"/>
</dbReference>
<dbReference type="PANTHER" id="PTHR43981">
    <property type="entry name" value="ENOYL-[ACYL-CARRIER-PROTEIN] REDUCTASE, MITOCHONDRIAL"/>
    <property type="match status" value="1"/>
</dbReference>
<dbReference type="InterPro" id="IPR013154">
    <property type="entry name" value="ADH-like_N"/>
</dbReference>
<dbReference type="AlphaFoldDB" id="A0A108UE32"/>
<dbReference type="InterPro" id="IPR051034">
    <property type="entry name" value="Mito_Enoyl-ACP_Reductase"/>
</dbReference>
<comment type="similarity">
    <text evidence="1">Belongs to the zinc-containing alcohol dehydrogenase family. Quinone oxidoreductase subfamily.</text>
</comment>
<keyword evidence="6" id="KW-0560">Oxidoreductase</keyword>
<keyword evidence="8" id="KW-0275">Fatty acid biosynthesis</keyword>
<keyword evidence="2" id="KW-0444">Lipid biosynthesis</keyword>
<dbReference type="PANTHER" id="PTHR43981:SF2">
    <property type="entry name" value="ENOYL-[ACYL-CARRIER-PROTEIN] REDUCTASE, MITOCHONDRIAL"/>
    <property type="match status" value="1"/>
</dbReference>